<dbReference type="Proteomes" id="UP000006671">
    <property type="component" value="Unassembled WGS sequence"/>
</dbReference>
<proteinExistence type="predicted"/>
<keyword evidence="2" id="KW-1185">Reference proteome</keyword>
<reference evidence="1 2" key="1">
    <citation type="journal article" date="2010" name="Cell">
        <title>The genome of Naegleria gruberi illuminates early eukaryotic versatility.</title>
        <authorList>
            <person name="Fritz-Laylin L.K."/>
            <person name="Prochnik S.E."/>
            <person name="Ginger M.L."/>
            <person name="Dacks J.B."/>
            <person name="Carpenter M.L."/>
            <person name="Field M.C."/>
            <person name="Kuo A."/>
            <person name="Paredez A."/>
            <person name="Chapman J."/>
            <person name="Pham J."/>
            <person name="Shu S."/>
            <person name="Neupane R."/>
            <person name="Cipriano M."/>
            <person name="Mancuso J."/>
            <person name="Tu H."/>
            <person name="Salamov A."/>
            <person name="Lindquist E."/>
            <person name="Shapiro H."/>
            <person name="Lucas S."/>
            <person name="Grigoriev I.V."/>
            <person name="Cande W.Z."/>
            <person name="Fulton C."/>
            <person name="Rokhsar D.S."/>
            <person name="Dawson S.C."/>
        </authorList>
    </citation>
    <scope>NUCLEOTIDE SEQUENCE [LARGE SCALE GENOMIC DNA]</scope>
    <source>
        <strain evidence="1 2">NEG-M</strain>
    </source>
</reference>
<evidence type="ECO:0000313" key="1">
    <source>
        <dbReference type="EMBL" id="EFC47142.1"/>
    </source>
</evidence>
<gene>
    <name evidence="1" type="ORF">NAEGRDRAFT_78976</name>
</gene>
<dbReference type="AlphaFoldDB" id="D2V8A2"/>
<organism evidence="2">
    <name type="scientific">Naegleria gruberi</name>
    <name type="common">Amoeba</name>
    <dbReference type="NCBI Taxonomy" id="5762"/>
    <lineage>
        <taxon>Eukaryota</taxon>
        <taxon>Discoba</taxon>
        <taxon>Heterolobosea</taxon>
        <taxon>Tetramitia</taxon>
        <taxon>Eutetramitia</taxon>
        <taxon>Vahlkampfiidae</taxon>
        <taxon>Naegleria</taxon>
    </lineage>
</organism>
<dbReference type="InParanoid" id="D2V8A2"/>
<accession>D2V8A2</accession>
<sequence>MISCPENRILPILPFDEDEENKLIVTTIIENSRHNHDLPLYQSFSDDNRVYTMKRCNIIELDHDSLDSILSYCPNRGSYEIQSLRITCRLFNNVFRGNSSLSSSSLSIGIQTKEESIAASVKEAIRSQKLLERIESVYLPRLYFQIFIPGKENRNNSENIETSTNSFIEIMEKILGSQCRRLSEDEIEYEFNFNDNNLLDDLESIMSGKSIDDCQPLNSELATTSPKLFYYNKGKELLADVSNHIGLRDLYGEWMQKPLIDKNMKMNPFRLCRKTILHFQFKHYALHHSIKDKISCETSIVCTENRRHYVFLNPKPREEISFYYGKIYQEYDQTYCFEKSSSTRLDKCRVVIQR</sequence>
<dbReference type="KEGG" id="ngr:NAEGRDRAFT_78976"/>
<protein>
    <submittedName>
        <fullName evidence="1">Uncharacterized protein</fullName>
    </submittedName>
</protein>
<dbReference type="GeneID" id="8861188"/>
<dbReference type="EMBL" id="GG738856">
    <property type="protein sequence ID" value="EFC47142.1"/>
    <property type="molecule type" value="Genomic_DNA"/>
</dbReference>
<evidence type="ECO:0000313" key="2">
    <source>
        <dbReference type="Proteomes" id="UP000006671"/>
    </source>
</evidence>
<dbReference type="RefSeq" id="XP_002679886.1">
    <property type="nucleotide sequence ID" value="XM_002679840.1"/>
</dbReference>
<dbReference type="VEuPathDB" id="AmoebaDB:NAEGRDRAFT_78976"/>
<name>D2V8A2_NAEGR</name>